<dbReference type="RefSeq" id="WP_294893334.1">
    <property type="nucleotide sequence ID" value="NZ_DLUI01000025.1"/>
</dbReference>
<sequence length="252" mass="27949">MKVALIQSSPKLSRANLAEVLKLVDDNKDADVVVFPELSLSGYLLQDKLYEDAWKIEELSDLAHASLQCDIVIGAALWDNNNVYNSALYFSQGALLHIHHKNHLPTYGMFEEGRYFRAGDEIASFSTPHGNAIMVICEDVWRAESIAAIAASDAEVVYVLAASPARDFSDEGISIESQWDALLKSTALLSHNYVVFVNRVGFEDGLGFWGGSRVISPMGKTEYTLSLFESEQKVCSLDARLKKLGRYLVKHT</sequence>
<evidence type="ECO:0000313" key="4">
    <source>
        <dbReference type="Proteomes" id="UP000228859"/>
    </source>
</evidence>
<dbReference type="Proteomes" id="UP000228859">
    <property type="component" value="Unassembled WGS sequence"/>
</dbReference>
<name>A0A2D3WHA4_9BACT</name>
<reference evidence="3 4" key="1">
    <citation type="journal article" date="2017" name="Front. Microbiol.">
        <title>Comparative Genomic Analysis of the Class Epsilonproteobacteria and Proposed Reclassification to Epsilonbacteraeota (phyl. nov.).</title>
        <authorList>
            <person name="Waite D.W."/>
            <person name="Vanwonterghem I."/>
            <person name="Rinke C."/>
            <person name="Parks D.H."/>
            <person name="Zhang Y."/>
            <person name="Takai K."/>
            <person name="Sievert S.M."/>
            <person name="Simon J."/>
            <person name="Campbell B.J."/>
            <person name="Hanson T.E."/>
            <person name="Woyke T."/>
            <person name="Klotz M.G."/>
            <person name="Hugenholtz P."/>
        </authorList>
    </citation>
    <scope>NUCLEOTIDE SEQUENCE [LARGE SCALE GENOMIC DNA]</scope>
    <source>
        <strain evidence="3">UBA12443</strain>
    </source>
</reference>
<feature type="domain" description="CN hydrolase" evidence="2">
    <location>
        <begin position="1"/>
        <end position="241"/>
    </location>
</feature>
<dbReference type="InterPro" id="IPR036526">
    <property type="entry name" value="C-N_Hydrolase_sf"/>
</dbReference>
<dbReference type="SUPFAM" id="SSF56317">
    <property type="entry name" value="Carbon-nitrogen hydrolase"/>
    <property type="match status" value="1"/>
</dbReference>
<dbReference type="InterPro" id="IPR050345">
    <property type="entry name" value="Aliph_Amidase/BUP"/>
</dbReference>
<evidence type="ECO:0000256" key="1">
    <source>
        <dbReference type="ARBA" id="ARBA00022801"/>
    </source>
</evidence>
<dbReference type="Pfam" id="PF00795">
    <property type="entry name" value="CN_hydrolase"/>
    <property type="match status" value="1"/>
</dbReference>
<dbReference type="PANTHER" id="PTHR43674">
    <property type="entry name" value="NITRILASE C965.09-RELATED"/>
    <property type="match status" value="1"/>
</dbReference>
<evidence type="ECO:0000259" key="2">
    <source>
        <dbReference type="PROSITE" id="PS50263"/>
    </source>
</evidence>
<evidence type="ECO:0000313" key="3">
    <source>
        <dbReference type="EMBL" id="DAB39275.1"/>
    </source>
</evidence>
<dbReference type="PROSITE" id="PS50263">
    <property type="entry name" value="CN_HYDROLASE"/>
    <property type="match status" value="1"/>
</dbReference>
<keyword evidence="1" id="KW-0378">Hydrolase</keyword>
<dbReference type="EMBL" id="DLUI01000025">
    <property type="protein sequence ID" value="DAB39275.1"/>
    <property type="molecule type" value="Genomic_DNA"/>
</dbReference>
<proteinExistence type="predicted"/>
<comment type="caution">
    <text evidence="3">The sequence shown here is derived from an EMBL/GenBank/DDBJ whole genome shotgun (WGS) entry which is preliminary data.</text>
</comment>
<gene>
    <name evidence="3" type="ORF">CFH83_01500</name>
</gene>
<dbReference type="AlphaFoldDB" id="A0A2D3WHA4"/>
<dbReference type="PANTHER" id="PTHR43674:SF2">
    <property type="entry name" value="BETA-UREIDOPROPIONASE"/>
    <property type="match status" value="1"/>
</dbReference>
<organism evidence="3 4">
    <name type="scientific">Sulfuricurvum kujiense</name>
    <dbReference type="NCBI Taxonomy" id="148813"/>
    <lineage>
        <taxon>Bacteria</taxon>
        <taxon>Pseudomonadati</taxon>
        <taxon>Campylobacterota</taxon>
        <taxon>Epsilonproteobacteria</taxon>
        <taxon>Campylobacterales</taxon>
        <taxon>Sulfurimonadaceae</taxon>
        <taxon>Sulfuricurvum</taxon>
    </lineage>
</organism>
<dbReference type="Gene3D" id="3.60.110.10">
    <property type="entry name" value="Carbon-nitrogen hydrolase"/>
    <property type="match status" value="1"/>
</dbReference>
<dbReference type="InterPro" id="IPR003010">
    <property type="entry name" value="C-N_Hydrolase"/>
</dbReference>
<protein>
    <submittedName>
        <fullName evidence="3">Nitrilase</fullName>
    </submittedName>
</protein>
<accession>A0A2D3WHA4</accession>
<dbReference type="GO" id="GO:0016811">
    <property type="term" value="F:hydrolase activity, acting on carbon-nitrogen (but not peptide) bonds, in linear amides"/>
    <property type="evidence" value="ECO:0007669"/>
    <property type="project" value="TreeGrafter"/>
</dbReference>